<accession>A0ABW2M174</accession>
<dbReference type="Proteomes" id="UP001596550">
    <property type="component" value="Unassembled WGS sequence"/>
</dbReference>
<evidence type="ECO:0000313" key="2">
    <source>
        <dbReference type="Proteomes" id="UP001596550"/>
    </source>
</evidence>
<keyword evidence="2" id="KW-1185">Reference proteome</keyword>
<comment type="caution">
    <text evidence="1">The sequence shown here is derived from an EMBL/GenBank/DDBJ whole genome shotgun (WGS) entry which is preliminary data.</text>
</comment>
<proteinExistence type="predicted"/>
<gene>
    <name evidence="1" type="ORF">ACFQO9_15850</name>
</gene>
<organism evidence="1 2">
    <name type="scientific">Chryseobacterium zhengzhouense</name>
    <dbReference type="NCBI Taxonomy" id="1636086"/>
    <lineage>
        <taxon>Bacteria</taxon>
        <taxon>Pseudomonadati</taxon>
        <taxon>Bacteroidota</taxon>
        <taxon>Flavobacteriia</taxon>
        <taxon>Flavobacteriales</taxon>
        <taxon>Weeksellaceae</taxon>
        <taxon>Chryseobacterium group</taxon>
        <taxon>Chryseobacterium</taxon>
    </lineage>
</organism>
<reference evidence="2" key="1">
    <citation type="journal article" date="2019" name="Int. J. Syst. Evol. Microbiol.">
        <title>The Global Catalogue of Microorganisms (GCM) 10K type strain sequencing project: providing services to taxonomists for standard genome sequencing and annotation.</title>
        <authorList>
            <consortium name="The Broad Institute Genomics Platform"/>
            <consortium name="The Broad Institute Genome Sequencing Center for Infectious Disease"/>
            <person name="Wu L."/>
            <person name="Ma J."/>
        </authorList>
    </citation>
    <scope>NUCLEOTIDE SEQUENCE [LARGE SCALE GENOMIC DNA]</scope>
    <source>
        <strain evidence="2">CCUG 54781</strain>
    </source>
</reference>
<evidence type="ECO:0008006" key="3">
    <source>
        <dbReference type="Google" id="ProtNLM"/>
    </source>
</evidence>
<dbReference type="RefSeq" id="WP_378181393.1">
    <property type="nucleotide sequence ID" value="NZ_JBHTCR010000008.1"/>
</dbReference>
<dbReference type="EMBL" id="JBHTCR010000008">
    <property type="protein sequence ID" value="MFC7348192.1"/>
    <property type="molecule type" value="Genomic_DNA"/>
</dbReference>
<protein>
    <recommendedName>
        <fullName evidence="3">DUF3828 domain-containing protein</fullName>
    </recommendedName>
</protein>
<evidence type="ECO:0000313" key="1">
    <source>
        <dbReference type="EMBL" id="MFC7348192.1"/>
    </source>
</evidence>
<dbReference type="PROSITE" id="PS51257">
    <property type="entry name" value="PROKAR_LIPOPROTEIN"/>
    <property type="match status" value="1"/>
</dbReference>
<sequence>MKKIIIASIFLVVSCKDDIKNELNIDSPSIEDVVAQNSKGAEEAKKWLESNIASYFKADISDQQKIMKNITTKDYYEFKTDATNVDMDVDGSLTLKEFQQKWGDEYDTNFAGINRGFLISAQDWINVEIRKCEVTTALNNVYTFNVVLADDGFKAKYFRDIKVIKENGKFLIDGILESN</sequence>
<name>A0ABW2M174_9FLAO</name>